<dbReference type="PANTHER" id="PTHR24104:SF25">
    <property type="entry name" value="PROTEIN LIN-41"/>
    <property type="match status" value="1"/>
</dbReference>
<keyword evidence="3" id="KW-1133">Transmembrane helix</keyword>
<feature type="signal peptide" evidence="4">
    <location>
        <begin position="1"/>
        <end position="23"/>
    </location>
</feature>
<dbReference type="CDD" id="cd05819">
    <property type="entry name" value="NHL"/>
    <property type="match status" value="1"/>
</dbReference>
<dbReference type="Gene3D" id="1.25.40.10">
    <property type="entry name" value="Tetratricopeptide repeat domain"/>
    <property type="match status" value="1"/>
</dbReference>
<evidence type="ECO:0000313" key="5">
    <source>
        <dbReference type="EMBL" id="QUI22294.1"/>
    </source>
</evidence>
<keyword evidence="3" id="KW-0472">Membrane</keyword>
<reference evidence="5" key="1">
    <citation type="submission" date="2020-07" db="EMBL/GenBank/DDBJ databases">
        <title>Vallitalea pronyensis genome.</title>
        <authorList>
            <person name="Postec A."/>
        </authorList>
    </citation>
    <scope>NUCLEOTIDE SEQUENCE</scope>
    <source>
        <strain evidence="5">FatNI3</strain>
    </source>
</reference>
<dbReference type="SUPFAM" id="SSF48452">
    <property type="entry name" value="TPR-like"/>
    <property type="match status" value="1"/>
</dbReference>
<dbReference type="InterPro" id="IPR050952">
    <property type="entry name" value="TRIM-NHL_E3_ligases"/>
</dbReference>
<gene>
    <name evidence="5" type="ORF">HZI73_08280</name>
</gene>
<sequence>MKRISSFALSVFLLFVNSPATFAEAPYDSYTYDYYGRVVPSPDPYTPSRIINGEGLGIGKLSGPKDIFVSRQSDIYIVDTGNNRIIITDRHWNLLRVIDGFYHNGEWDTFNNPGGIFVTKNNHIYVADTTNQRIVELDEEGNLVRIIGRPESEILDENFLYMPTSLVLDSAGRIYVIGLSVNQGIIELNSDGEFSGFIGASKVTPSVSDIIWKRISTQEQRKRMIAFVPTEYNNIAIDTKGFLYTVTSTLDEKVLGAAIASRSSNDTGAPIKKLNLQGSDVMRRKGSFLPAGDIAYPPSIIPNFKYTGPSRLVDVCVEAFGGYTVLDSNRGHVFTYDGDGNLMYAFGAPGETKGTFRLPIAIEVLDNRMFVVDMGSNNITEFQVTDYGSMVKEAIAHHHEGLYEEATHKWYQVLKKNANSELAYTGIGKAFLRKGDYGEALRYFKLGHNKIYYSKAFKYYRREVLSENFNGIMVVVLLLSIGIYVRIRYKKRKGVKS</sequence>
<dbReference type="EMBL" id="CP058649">
    <property type="protein sequence ID" value="QUI22294.1"/>
    <property type="molecule type" value="Genomic_DNA"/>
</dbReference>
<accession>A0A8J8MIN9</accession>
<evidence type="ECO:0000256" key="2">
    <source>
        <dbReference type="PROSITE-ProRule" id="PRU00504"/>
    </source>
</evidence>
<dbReference type="InterPro" id="IPR001258">
    <property type="entry name" value="NHL_repeat"/>
</dbReference>
<proteinExistence type="predicted"/>
<keyword evidence="1" id="KW-0677">Repeat</keyword>
<dbReference type="AlphaFoldDB" id="A0A8J8MIN9"/>
<organism evidence="5 6">
    <name type="scientific">Vallitalea pronyensis</name>
    <dbReference type="NCBI Taxonomy" id="1348613"/>
    <lineage>
        <taxon>Bacteria</taxon>
        <taxon>Bacillati</taxon>
        <taxon>Bacillota</taxon>
        <taxon>Clostridia</taxon>
        <taxon>Lachnospirales</taxon>
        <taxon>Vallitaleaceae</taxon>
        <taxon>Vallitalea</taxon>
    </lineage>
</organism>
<dbReference type="KEGG" id="vpy:HZI73_08280"/>
<dbReference type="Pfam" id="PF01436">
    <property type="entry name" value="NHL"/>
    <property type="match status" value="1"/>
</dbReference>
<evidence type="ECO:0000256" key="4">
    <source>
        <dbReference type="SAM" id="SignalP"/>
    </source>
</evidence>
<dbReference type="Gene3D" id="2.120.10.30">
    <property type="entry name" value="TolB, C-terminal domain"/>
    <property type="match status" value="2"/>
</dbReference>
<dbReference type="GO" id="GO:0008270">
    <property type="term" value="F:zinc ion binding"/>
    <property type="evidence" value="ECO:0007669"/>
    <property type="project" value="UniProtKB-KW"/>
</dbReference>
<evidence type="ECO:0000313" key="6">
    <source>
        <dbReference type="Proteomes" id="UP000683246"/>
    </source>
</evidence>
<protein>
    <submittedName>
        <fullName evidence="5">Gluconolactonase</fullName>
    </submittedName>
</protein>
<dbReference type="InterPro" id="IPR011990">
    <property type="entry name" value="TPR-like_helical_dom_sf"/>
</dbReference>
<dbReference type="Proteomes" id="UP000683246">
    <property type="component" value="Chromosome"/>
</dbReference>
<feature type="transmembrane region" description="Helical" evidence="3">
    <location>
        <begin position="469"/>
        <end position="487"/>
    </location>
</feature>
<keyword evidence="6" id="KW-1185">Reference proteome</keyword>
<dbReference type="RefSeq" id="WP_212697778.1">
    <property type="nucleotide sequence ID" value="NZ_CP058649.1"/>
</dbReference>
<name>A0A8J8MIN9_9FIRM</name>
<dbReference type="SUPFAM" id="SSF101898">
    <property type="entry name" value="NHL repeat"/>
    <property type="match status" value="1"/>
</dbReference>
<evidence type="ECO:0000256" key="3">
    <source>
        <dbReference type="SAM" id="Phobius"/>
    </source>
</evidence>
<keyword evidence="3" id="KW-0812">Transmembrane</keyword>
<keyword evidence="4" id="KW-0732">Signal</keyword>
<dbReference type="PROSITE" id="PS51125">
    <property type="entry name" value="NHL"/>
    <property type="match status" value="1"/>
</dbReference>
<feature type="chain" id="PRO_5035149671" evidence="4">
    <location>
        <begin position="24"/>
        <end position="497"/>
    </location>
</feature>
<dbReference type="InterPro" id="IPR011042">
    <property type="entry name" value="6-blade_b-propeller_TolB-like"/>
</dbReference>
<dbReference type="PANTHER" id="PTHR24104">
    <property type="entry name" value="E3 UBIQUITIN-PROTEIN LIGASE NHLRC1-RELATED"/>
    <property type="match status" value="1"/>
</dbReference>
<feature type="repeat" description="NHL" evidence="2">
    <location>
        <begin position="101"/>
        <end position="140"/>
    </location>
</feature>
<evidence type="ECO:0000256" key="1">
    <source>
        <dbReference type="ARBA" id="ARBA00022737"/>
    </source>
</evidence>